<dbReference type="GO" id="GO:0005829">
    <property type="term" value="C:cytosol"/>
    <property type="evidence" value="ECO:0007669"/>
    <property type="project" value="TreeGrafter"/>
</dbReference>
<keyword evidence="1" id="KW-0745">Spermidine biosynthesis</keyword>
<sequence>MKDKLFCLFLLITLSSEAGVLYQFSGIVVKEDGPERCLIFEAGPRNFVRQTCIYPKNPNYLIFNYQKVFLGSLLLEPNPKSALMVGLGGGSFPNSLIQIFPNLDFDIVEISPTVYEVAKKYFNFTPSKTTHVHIEDGVGFVSKSVKKYDLIFLDAFSAKDVAPEFLDKDFFQSLRNISNGVVVCNTFVRSKYFKKIDQLFKTFFKNAYSITLAGNRIIIASNHSIDLANLDKGPWDKVFEEHGVDPSWILNLYEKAKPLSFR</sequence>
<dbReference type="GO" id="GO:0004766">
    <property type="term" value="F:spermidine synthase activity"/>
    <property type="evidence" value="ECO:0007669"/>
    <property type="project" value="TreeGrafter"/>
</dbReference>
<proteinExistence type="predicted"/>
<evidence type="ECO:0000313" key="4">
    <source>
        <dbReference type="Proteomes" id="UP000241762"/>
    </source>
</evidence>
<dbReference type="Gene3D" id="3.40.50.150">
    <property type="entry name" value="Vaccinia Virus protein VP39"/>
    <property type="match status" value="1"/>
</dbReference>
<name>A0A2P1P8L5_9RICK</name>
<dbReference type="Proteomes" id="UP000241762">
    <property type="component" value="Chromosome"/>
</dbReference>
<feature type="chain" id="PRO_5015112596" evidence="2">
    <location>
        <begin position="19"/>
        <end position="262"/>
    </location>
</feature>
<dbReference type="AlphaFoldDB" id="A0A2P1P8L5"/>
<dbReference type="GO" id="GO:0008295">
    <property type="term" value="P:spermidine biosynthetic process"/>
    <property type="evidence" value="ECO:0007669"/>
    <property type="project" value="UniProtKB-KW"/>
</dbReference>
<dbReference type="OrthoDB" id="8221452at2"/>
<gene>
    <name evidence="3" type="ORF">phytr_6600</name>
</gene>
<dbReference type="SUPFAM" id="SSF53335">
    <property type="entry name" value="S-adenosyl-L-methionine-dependent methyltransferases"/>
    <property type="match status" value="1"/>
</dbReference>
<dbReference type="EMBL" id="CP027845">
    <property type="protein sequence ID" value="AVP87601.1"/>
    <property type="molecule type" value="Genomic_DNA"/>
</dbReference>
<evidence type="ECO:0000313" key="3">
    <source>
        <dbReference type="EMBL" id="AVP87601.1"/>
    </source>
</evidence>
<keyword evidence="4" id="KW-1185">Reference proteome</keyword>
<dbReference type="InterPro" id="IPR001045">
    <property type="entry name" value="Spermi_synthase"/>
</dbReference>
<reference evidence="3 4" key="1">
    <citation type="submission" date="2018-03" db="EMBL/GenBank/DDBJ databases">
        <title>A gene transfer event suggests a long-term partnership between eustigmatophyte algae and a novel lineage of endosymbiotic bacteria.</title>
        <authorList>
            <person name="Yurchenko T."/>
            <person name="Sevcikova T."/>
            <person name="Pribyl P."/>
            <person name="El Karkouri K."/>
            <person name="Klimes V."/>
            <person name="Amaral R."/>
            <person name="Zbrankova V."/>
            <person name="Kim E."/>
            <person name="Raoult D."/>
            <person name="Santos L.M.A."/>
            <person name="Elias M."/>
        </authorList>
    </citation>
    <scope>NUCLEOTIDE SEQUENCE [LARGE SCALE GENOMIC DNA]</scope>
    <source>
        <strain evidence="3">CCALA 838</strain>
    </source>
</reference>
<organism evidence="3 4">
    <name type="scientific">Candidatus Phycorickettsia trachydisci</name>
    <dbReference type="NCBI Taxonomy" id="2115978"/>
    <lineage>
        <taxon>Bacteria</taxon>
        <taxon>Pseudomonadati</taxon>
        <taxon>Pseudomonadota</taxon>
        <taxon>Alphaproteobacteria</taxon>
        <taxon>Rickettsiales</taxon>
        <taxon>Rickettsiaceae</taxon>
        <taxon>Candidatus Phycorickettsia</taxon>
    </lineage>
</organism>
<dbReference type="RefSeq" id="WP_106874457.1">
    <property type="nucleotide sequence ID" value="NZ_CP027845.1"/>
</dbReference>
<dbReference type="PANTHER" id="PTHR11558">
    <property type="entry name" value="SPERMIDINE/SPERMINE SYNTHASE"/>
    <property type="match status" value="1"/>
</dbReference>
<dbReference type="Pfam" id="PF01564">
    <property type="entry name" value="Spermine_synth"/>
    <property type="match status" value="1"/>
</dbReference>
<protein>
    <submittedName>
        <fullName evidence="3">Spermidine synthase</fullName>
    </submittedName>
</protein>
<accession>A0A2P1P8L5</accession>
<dbReference type="InterPro" id="IPR029063">
    <property type="entry name" value="SAM-dependent_MTases_sf"/>
</dbReference>
<dbReference type="PANTHER" id="PTHR11558:SF11">
    <property type="entry name" value="SPERMIDINE SYNTHASE"/>
    <property type="match status" value="1"/>
</dbReference>
<feature type="signal peptide" evidence="2">
    <location>
        <begin position="1"/>
        <end position="18"/>
    </location>
</feature>
<evidence type="ECO:0000256" key="2">
    <source>
        <dbReference type="SAM" id="SignalP"/>
    </source>
</evidence>
<dbReference type="KEGG" id="ptc:phytr_6600"/>
<evidence type="ECO:0000256" key="1">
    <source>
        <dbReference type="ARBA" id="ARBA00023066"/>
    </source>
</evidence>
<keyword evidence="2" id="KW-0732">Signal</keyword>